<dbReference type="InterPro" id="IPR024083">
    <property type="entry name" value="Fumarase/histidase_N"/>
</dbReference>
<reference evidence="16 17" key="1">
    <citation type="submission" date="2016-10" db="EMBL/GenBank/DDBJ databases">
        <title>Complete genome of the TMA-utilizing, human hosted archaeon Methanomethylophilus alvus Gen. nov, sp. nov., strain Mx-05, derived from a pure culture.</title>
        <authorList>
            <person name="Brugere J.-F."/>
            <person name="Ben Hania W."/>
            <person name="Chaudhary P.P."/>
            <person name="Gaci N."/>
            <person name="Borrel G."/>
            <person name="Cao Van Tuat L."/>
            <person name="Fardeau M.-L."/>
            <person name="Harris H.M.B."/>
            <person name="O'Toole P.W."/>
            <person name="Ollivier B."/>
        </authorList>
    </citation>
    <scope>NUCLEOTIDE SEQUENCE [LARGE SCALE GENOMIC DNA]</scope>
    <source>
        <strain evidence="16 17">Mx-05</strain>
    </source>
</reference>
<dbReference type="FunFam" id="1.20.200.10:FF:000008">
    <property type="entry name" value="Adenylosuccinate lyase"/>
    <property type="match status" value="1"/>
</dbReference>
<dbReference type="PRINTS" id="PR00149">
    <property type="entry name" value="FUMRATELYASE"/>
</dbReference>
<dbReference type="OMA" id="VQENAMK"/>
<dbReference type="EMBL" id="CP017686">
    <property type="protein sequence ID" value="AYQ54928.1"/>
    <property type="molecule type" value="Genomic_DNA"/>
</dbReference>
<dbReference type="GO" id="GO:0070626">
    <property type="term" value="F:(S)-2-(5-amino-1-(5-phospho-D-ribosyl)imidazole-4-carboxamido) succinate lyase (fumarate-forming) activity"/>
    <property type="evidence" value="ECO:0007669"/>
    <property type="project" value="TreeGrafter"/>
</dbReference>
<evidence type="ECO:0000256" key="13">
    <source>
        <dbReference type="NCBIfam" id="TIGR00928"/>
    </source>
</evidence>
<dbReference type="Gene3D" id="1.20.200.10">
    <property type="entry name" value="Fumarase/aspartase (Central domain)"/>
    <property type="match status" value="1"/>
</dbReference>
<organism evidence="16 17">
    <name type="scientific">Methanomethylophilus alvi</name>
    <dbReference type="NCBI Taxonomy" id="1291540"/>
    <lineage>
        <taxon>Archaea</taxon>
        <taxon>Methanobacteriati</taxon>
        <taxon>Thermoplasmatota</taxon>
        <taxon>Thermoplasmata</taxon>
        <taxon>Methanomassiliicoccales</taxon>
        <taxon>Methanomethylophilaceae</taxon>
        <taxon>Methanomethylophilus</taxon>
    </lineage>
</organism>
<dbReference type="InterPro" id="IPR020557">
    <property type="entry name" value="Fumarate_lyase_CS"/>
</dbReference>
<feature type="domain" description="Adenylosuccinate lyase C-terminal" evidence="15">
    <location>
        <begin position="364"/>
        <end position="444"/>
    </location>
</feature>
<dbReference type="Gene3D" id="1.10.40.30">
    <property type="entry name" value="Fumarase/aspartase (C-terminal domain)"/>
    <property type="match status" value="1"/>
</dbReference>
<evidence type="ECO:0000256" key="1">
    <source>
        <dbReference type="ARBA" id="ARBA00004706"/>
    </source>
</evidence>
<dbReference type="SMART" id="SM00998">
    <property type="entry name" value="ADSL_C"/>
    <property type="match status" value="1"/>
</dbReference>
<keyword evidence="7 14" id="KW-0658">Purine biosynthesis</keyword>
<protein>
    <recommendedName>
        <fullName evidence="6 13">Adenylosuccinate lyase</fullName>
        <shortName evidence="14">ASL</shortName>
        <ecNumber evidence="5 13">4.3.2.2</ecNumber>
    </recommendedName>
    <alternativeName>
        <fullName evidence="11 14">Adenylosuccinase</fullName>
    </alternativeName>
</protein>
<comment type="function">
    <text evidence="10">Catalyzes two reactions in de novo purine nucleotide biosynthesis. Catalyzes the breakdown of 5-aminoimidazole- (N-succinylocarboxamide) ribotide (SAICAR or 2-[5-amino-1-(5-phospho-beta-D-ribosyl)imidazole-4-carboxamido]succinate) to 5-aminoimidazole-4-carboxamide ribotide (AICAR or 5-amino-1-(5-phospho-beta-D-ribosyl)imidazole-4-carboxamide) and fumarate, and of adenylosuccinate (ADS or N(6)-(1,2-dicarboxyethyl)-AMP) to adenosine monophosphate (AMP) and fumarate.</text>
</comment>
<evidence type="ECO:0000256" key="9">
    <source>
        <dbReference type="ARBA" id="ARBA00024477"/>
    </source>
</evidence>
<dbReference type="AlphaFoldDB" id="A0A3G3IGW9"/>
<evidence type="ECO:0000256" key="4">
    <source>
        <dbReference type="ARBA" id="ARBA00011668"/>
    </source>
</evidence>
<dbReference type="UniPathway" id="UPA00074">
    <property type="reaction ID" value="UER00132"/>
</dbReference>
<evidence type="ECO:0000256" key="3">
    <source>
        <dbReference type="ARBA" id="ARBA00008273"/>
    </source>
</evidence>
<dbReference type="InterPro" id="IPR004769">
    <property type="entry name" value="Pur_lyase"/>
</dbReference>
<evidence type="ECO:0000256" key="10">
    <source>
        <dbReference type="ARBA" id="ARBA00025012"/>
    </source>
</evidence>
<dbReference type="PROSITE" id="PS00163">
    <property type="entry name" value="FUMARATE_LYASES"/>
    <property type="match status" value="1"/>
</dbReference>
<evidence type="ECO:0000259" key="15">
    <source>
        <dbReference type="SMART" id="SM00998"/>
    </source>
</evidence>
<comment type="catalytic activity">
    <reaction evidence="12">
        <text>N(6)-(1,2-dicarboxyethyl)-AMP = fumarate + AMP</text>
        <dbReference type="Rhea" id="RHEA:16853"/>
        <dbReference type="ChEBI" id="CHEBI:29806"/>
        <dbReference type="ChEBI" id="CHEBI:57567"/>
        <dbReference type="ChEBI" id="CHEBI:456215"/>
        <dbReference type="EC" id="4.3.2.2"/>
    </reaction>
    <physiologicalReaction direction="left-to-right" evidence="12">
        <dbReference type="Rhea" id="RHEA:16854"/>
    </physiologicalReaction>
</comment>
<dbReference type="Proteomes" id="UP000273278">
    <property type="component" value="Chromosome"/>
</dbReference>
<dbReference type="InterPro" id="IPR019468">
    <property type="entry name" value="AdenyloSucc_lyase_C"/>
</dbReference>
<dbReference type="PANTHER" id="PTHR43172:SF1">
    <property type="entry name" value="ADENYLOSUCCINATE LYASE"/>
    <property type="match status" value="1"/>
</dbReference>
<evidence type="ECO:0000256" key="7">
    <source>
        <dbReference type="ARBA" id="ARBA00022755"/>
    </source>
</evidence>
<dbReference type="GO" id="GO:0044208">
    <property type="term" value="P:'de novo' AMP biosynthetic process"/>
    <property type="evidence" value="ECO:0007669"/>
    <property type="project" value="UniProtKB-UniPathway"/>
</dbReference>
<evidence type="ECO:0000313" key="17">
    <source>
        <dbReference type="Proteomes" id="UP000273278"/>
    </source>
</evidence>
<evidence type="ECO:0000256" key="12">
    <source>
        <dbReference type="ARBA" id="ARBA00049115"/>
    </source>
</evidence>
<gene>
    <name evidence="16" type="ORF">BKD89_03795</name>
</gene>
<dbReference type="SUPFAM" id="SSF48557">
    <property type="entry name" value="L-aspartase-like"/>
    <property type="match status" value="1"/>
</dbReference>
<dbReference type="GO" id="GO:0004018">
    <property type="term" value="F:N6-(1,2-dicarboxyethyl)AMP AMP-lyase (fumarate-forming) activity"/>
    <property type="evidence" value="ECO:0007669"/>
    <property type="project" value="UniProtKB-UniRule"/>
</dbReference>
<evidence type="ECO:0000313" key="16">
    <source>
        <dbReference type="EMBL" id="AYQ54928.1"/>
    </source>
</evidence>
<comment type="pathway">
    <text evidence="1 14">Purine metabolism; IMP biosynthesis via de novo pathway; 5-amino-1-(5-phospho-D-ribosyl)imidazole-4-carboxamide from 5-amino-1-(5-phospho-D-ribosyl)imidazole-4-carboxylate: step 2/2.</text>
</comment>
<proteinExistence type="inferred from homology"/>
<dbReference type="GeneID" id="41321561"/>
<dbReference type="GO" id="GO:0005829">
    <property type="term" value="C:cytosol"/>
    <property type="evidence" value="ECO:0007669"/>
    <property type="project" value="TreeGrafter"/>
</dbReference>
<evidence type="ECO:0000256" key="8">
    <source>
        <dbReference type="ARBA" id="ARBA00023239"/>
    </source>
</evidence>
<name>A0A3G3IGW9_9ARCH</name>
<comment type="pathway">
    <text evidence="2 14">Purine metabolism; AMP biosynthesis via de novo pathway; AMP from IMP: step 2/2.</text>
</comment>
<evidence type="ECO:0000256" key="14">
    <source>
        <dbReference type="RuleBase" id="RU361172"/>
    </source>
</evidence>
<dbReference type="InterPro" id="IPR008948">
    <property type="entry name" value="L-Aspartase-like"/>
</dbReference>
<evidence type="ECO:0000256" key="6">
    <source>
        <dbReference type="ARBA" id="ARBA00017058"/>
    </source>
</evidence>
<accession>A0A3G3IGW9</accession>
<comment type="similarity">
    <text evidence="3 14">Belongs to the lyase 1 family. Adenylosuccinate lyase subfamily.</text>
</comment>
<comment type="catalytic activity">
    <reaction evidence="9">
        <text>(2S)-2-[5-amino-1-(5-phospho-beta-D-ribosyl)imidazole-4-carboxamido]succinate = 5-amino-1-(5-phospho-beta-D-ribosyl)imidazole-4-carboxamide + fumarate</text>
        <dbReference type="Rhea" id="RHEA:23920"/>
        <dbReference type="ChEBI" id="CHEBI:29806"/>
        <dbReference type="ChEBI" id="CHEBI:58443"/>
        <dbReference type="ChEBI" id="CHEBI:58475"/>
        <dbReference type="EC" id="4.3.2.2"/>
    </reaction>
    <physiologicalReaction direction="left-to-right" evidence="9">
        <dbReference type="Rhea" id="RHEA:23921"/>
    </physiologicalReaction>
</comment>
<dbReference type="RefSeq" id="WP_015504658.1">
    <property type="nucleotide sequence ID" value="NZ_CP017686.1"/>
</dbReference>
<dbReference type="CDD" id="cd01360">
    <property type="entry name" value="Adenylsuccinate_lyase_1"/>
    <property type="match status" value="1"/>
</dbReference>
<comment type="subunit">
    <text evidence="4">Homotetramer. Residues from neighboring subunits contribute catalytic and substrate-binding residues to each active site.</text>
</comment>
<dbReference type="PANTHER" id="PTHR43172">
    <property type="entry name" value="ADENYLOSUCCINATE LYASE"/>
    <property type="match status" value="1"/>
</dbReference>
<dbReference type="PRINTS" id="PR00145">
    <property type="entry name" value="ARGSUCLYASE"/>
</dbReference>
<sequence length="456" mass="51304">MSDYVCPLDYRYGREEMKSIFSETSRINYQMKVEAALARAHATLGEISQADADEITRVAESGDVKVERIKEIEKLTNHDLMAMVKAMTEQCKGDAGKYVHLGATSNDIVDTATAMQIRDALALVAEDVDEFLYTLAKLAKRERDTLEIGRTHAQFAIPITYGFKIAGYIAEMLRYRERLDEIMPRACAGKMAGAVGTGAALGKNFHKIQMEVMQDLGLTYEPAATQVVGRDRYTELVCLLATLGTSLERYATEVRNLQRSEIGEVSEYFDKAHQVGSSTMAQKRNPINSENVCGLARILRGFVMPTFENQVLWHERDLSNSSAERFTLPHVFTLIDYMLYKMNKVFSGLEVHRDKMLRNIASAHGLIMAEPVMMAFVGKGIGRQDAHEIVREASMEAEDKEIDLLETLWEREVVREHFSKEELATVMDPANYTGGSKEIVDRMVDAVENALEKKVE</sequence>
<dbReference type="UniPathway" id="UPA00075">
    <property type="reaction ID" value="UER00336"/>
</dbReference>
<dbReference type="GO" id="GO:0006189">
    <property type="term" value="P:'de novo' IMP biosynthetic process"/>
    <property type="evidence" value="ECO:0007669"/>
    <property type="project" value="UniProtKB-UniPathway"/>
</dbReference>
<dbReference type="Gene3D" id="1.10.275.10">
    <property type="entry name" value="Fumarase/aspartase (N-terminal domain)"/>
    <property type="match status" value="1"/>
</dbReference>
<evidence type="ECO:0000256" key="2">
    <source>
        <dbReference type="ARBA" id="ARBA00004734"/>
    </source>
</evidence>
<dbReference type="Pfam" id="PF10397">
    <property type="entry name" value="ADSL_C"/>
    <property type="match status" value="1"/>
</dbReference>
<dbReference type="InterPro" id="IPR000362">
    <property type="entry name" value="Fumarate_lyase_fam"/>
</dbReference>
<dbReference type="NCBIfam" id="TIGR00928">
    <property type="entry name" value="purB"/>
    <property type="match status" value="1"/>
</dbReference>
<evidence type="ECO:0000256" key="11">
    <source>
        <dbReference type="ARBA" id="ARBA00030717"/>
    </source>
</evidence>
<keyword evidence="8 14" id="KW-0456">Lyase</keyword>
<dbReference type="InterPro" id="IPR022761">
    <property type="entry name" value="Fumarate_lyase_N"/>
</dbReference>
<evidence type="ECO:0000256" key="5">
    <source>
        <dbReference type="ARBA" id="ARBA00012339"/>
    </source>
</evidence>
<dbReference type="Pfam" id="PF00206">
    <property type="entry name" value="Lyase_1"/>
    <property type="match status" value="1"/>
</dbReference>
<dbReference type="EC" id="4.3.2.2" evidence="5 13"/>